<feature type="binding site" evidence="19">
    <location>
        <position position="334"/>
    </location>
    <ligand>
        <name>phosphoenolpyruvate</name>
        <dbReference type="ChEBI" id="CHEBI:58702"/>
    </ligand>
</feature>
<dbReference type="InterPro" id="IPR006318">
    <property type="entry name" value="PTS_EI-like"/>
</dbReference>
<feature type="active site" description="Proton donor" evidence="18">
    <location>
        <position position="506"/>
    </location>
</feature>
<dbReference type="InterPro" id="IPR023151">
    <property type="entry name" value="PEP_util_CS"/>
</dbReference>
<evidence type="ECO:0000313" key="26">
    <source>
        <dbReference type="Proteomes" id="UP000316095"/>
    </source>
</evidence>
<feature type="binding site" evidence="20">
    <location>
        <position position="435"/>
    </location>
    <ligand>
        <name>Mg(2+)</name>
        <dbReference type="ChEBI" id="CHEBI:18420"/>
    </ligand>
</feature>
<dbReference type="EMBL" id="SJPG01000001">
    <property type="protein sequence ID" value="TWT64475.1"/>
    <property type="molecule type" value="Genomic_DNA"/>
</dbReference>
<keyword evidence="12 17" id="KW-0598">Phosphotransferase system</keyword>
<sequence length="582" mass="64976">MITKNGIAVSPGIAVGDALVIGTEDFRIPQRFIPRRIVDQELERLHQALENVSAEILENERLANEAIGLQYGAIFAAHLQMAQDPKLISEVELLIRDRCYSPEFASSRTLRKYARQFQALGNAYFAERAADIYDLEKRILRHLLGEQRESLAELTQPVIVVAHNLTPSETAGLKKDVVLGFVTEVGGRTSHTAILAAALEIPAIVGIGPFIADISGGDTVVVDGTSGEFIIDPDDDTLLRINEVRQKYKSVSDRRSQMRDLVSETRDGQRIFLMGNIEFPQEAEQCEQKGADGIGLYRTEFLYLGRDTIPTEEDHYNAYREVIEGFPNQPITIRTLDLGADKIPGWIRRQYSDDSNPALGLRSIRMSLHDMDMFKTQLRAVLRASVGAQVGIMFPLVSSLLEFRQARLIVREVMEDLEELNIPFNADIALGIMVEVPATVLMAKEFAREVDFFSIGTNDLIQYTLAADRSDPQVAKWHNAADPSIIRMIAMVIEAAKNENIPVSVCGQMSSDPKCVPLLIGMGIRQISVSPHAIPEIKEVIRHLTLEKAEAMAKYVKSQELARDIESYLNRELRKLVPDNSQ</sequence>
<dbReference type="InterPro" id="IPR040442">
    <property type="entry name" value="Pyrv_kinase-like_dom_sf"/>
</dbReference>
<keyword evidence="9 17" id="KW-0963">Cytoplasm</keyword>
<comment type="catalytic activity">
    <reaction evidence="1 17">
        <text>L-histidyl-[protein] + phosphoenolpyruvate = N(pros)-phospho-L-histidyl-[protein] + pyruvate</text>
        <dbReference type="Rhea" id="RHEA:23880"/>
        <dbReference type="Rhea" id="RHEA-COMP:9745"/>
        <dbReference type="Rhea" id="RHEA-COMP:9746"/>
        <dbReference type="ChEBI" id="CHEBI:15361"/>
        <dbReference type="ChEBI" id="CHEBI:29979"/>
        <dbReference type="ChEBI" id="CHEBI:58702"/>
        <dbReference type="ChEBI" id="CHEBI:64837"/>
        <dbReference type="EC" id="2.7.3.9"/>
    </reaction>
</comment>
<gene>
    <name evidence="25" type="primary">ptsI</name>
    <name evidence="25" type="ORF">Pan54_52390</name>
</gene>
<keyword evidence="13 17" id="KW-0479">Metal-binding</keyword>
<dbReference type="Pfam" id="PF05524">
    <property type="entry name" value="PEP-utilisers_N"/>
    <property type="match status" value="1"/>
</dbReference>
<dbReference type="InterPro" id="IPR036637">
    <property type="entry name" value="Phosphohistidine_dom_sf"/>
</dbReference>
<dbReference type="SUPFAM" id="SSF51621">
    <property type="entry name" value="Phosphoenolpyruvate/pyruvate domain"/>
    <property type="match status" value="1"/>
</dbReference>
<dbReference type="GO" id="GO:0046872">
    <property type="term" value="F:metal ion binding"/>
    <property type="evidence" value="ECO:0007669"/>
    <property type="project" value="UniProtKB-KW"/>
</dbReference>
<dbReference type="GO" id="GO:0005737">
    <property type="term" value="C:cytoplasm"/>
    <property type="evidence" value="ECO:0007669"/>
    <property type="project" value="UniProtKB-SubCell"/>
</dbReference>
<evidence type="ECO:0000256" key="16">
    <source>
        <dbReference type="ARBA" id="ARBA00033235"/>
    </source>
</evidence>
<dbReference type="GO" id="GO:0016301">
    <property type="term" value="F:kinase activity"/>
    <property type="evidence" value="ECO:0007669"/>
    <property type="project" value="UniProtKB-KW"/>
</dbReference>
<dbReference type="PANTHER" id="PTHR46244:SF3">
    <property type="entry name" value="PHOSPHOENOLPYRUVATE-PROTEIN PHOSPHOTRANSFERASE"/>
    <property type="match status" value="1"/>
</dbReference>
<keyword evidence="8 17" id="KW-0813">Transport</keyword>
<evidence type="ECO:0000256" key="4">
    <source>
        <dbReference type="ARBA" id="ARBA00004496"/>
    </source>
</evidence>
<keyword evidence="26" id="KW-1185">Reference proteome</keyword>
<dbReference type="Gene3D" id="3.20.20.60">
    <property type="entry name" value="Phosphoenolpyruvate-binding domains"/>
    <property type="match status" value="1"/>
</dbReference>
<feature type="binding site" evidence="19">
    <location>
        <begin position="458"/>
        <end position="459"/>
    </location>
    <ligand>
        <name>phosphoenolpyruvate</name>
        <dbReference type="ChEBI" id="CHEBI:58702"/>
    </ligand>
</feature>
<dbReference type="InterPro" id="IPR036618">
    <property type="entry name" value="PtsI_HPr-bd_sf"/>
</dbReference>
<name>A0A5C5XQX0_9PLAN</name>
<evidence type="ECO:0000256" key="17">
    <source>
        <dbReference type="PIRNR" id="PIRNR000732"/>
    </source>
</evidence>
<keyword evidence="11 17" id="KW-0808">Transferase</keyword>
<protein>
    <recommendedName>
        <fullName evidence="7 17">Phosphoenolpyruvate-protein phosphotransferase</fullName>
        <ecNumber evidence="6 17">2.7.3.9</ecNumber>
    </recommendedName>
    <alternativeName>
        <fullName evidence="16 17">Phosphotransferase system, enzyme I</fullName>
    </alternativeName>
</protein>
<evidence type="ECO:0000259" key="22">
    <source>
        <dbReference type="Pfam" id="PF00391"/>
    </source>
</evidence>
<dbReference type="InterPro" id="IPR050499">
    <property type="entry name" value="PEP-utilizing_PTS_enzyme"/>
</dbReference>
<dbReference type="Gene3D" id="3.50.30.10">
    <property type="entry name" value="Phosphohistidine domain"/>
    <property type="match status" value="1"/>
</dbReference>
<dbReference type="PROSITE" id="PS00742">
    <property type="entry name" value="PEP_ENZYMES_2"/>
    <property type="match status" value="1"/>
</dbReference>
<evidence type="ECO:0000256" key="15">
    <source>
        <dbReference type="ARBA" id="ARBA00022842"/>
    </source>
</evidence>
<feature type="domain" description="PEP-utilising enzyme C-terminal" evidence="23">
    <location>
        <begin position="255"/>
        <end position="544"/>
    </location>
</feature>
<proteinExistence type="inferred from homology"/>
<evidence type="ECO:0000256" key="13">
    <source>
        <dbReference type="ARBA" id="ARBA00022723"/>
    </source>
</evidence>
<evidence type="ECO:0000259" key="23">
    <source>
        <dbReference type="Pfam" id="PF02896"/>
    </source>
</evidence>
<comment type="cofactor">
    <cofactor evidence="2 17 20">
        <name>Mg(2+)</name>
        <dbReference type="ChEBI" id="CHEBI:18420"/>
    </cofactor>
</comment>
<dbReference type="InterPro" id="IPR015813">
    <property type="entry name" value="Pyrv/PenolPyrv_kinase-like_dom"/>
</dbReference>
<evidence type="ECO:0000256" key="5">
    <source>
        <dbReference type="ARBA" id="ARBA00007837"/>
    </source>
</evidence>
<evidence type="ECO:0000256" key="11">
    <source>
        <dbReference type="ARBA" id="ARBA00022679"/>
    </source>
</evidence>
<keyword evidence="14 17" id="KW-0418">Kinase</keyword>
<dbReference type="EC" id="2.7.3.9" evidence="6 17"/>
<evidence type="ECO:0000256" key="20">
    <source>
        <dbReference type="PIRSR" id="PIRSR000732-3"/>
    </source>
</evidence>
<dbReference type="PANTHER" id="PTHR46244">
    <property type="entry name" value="PHOSPHOENOLPYRUVATE-PROTEIN PHOSPHOTRANSFERASE"/>
    <property type="match status" value="1"/>
</dbReference>
<evidence type="ECO:0000256" key="10">
    <source>
        <dbReference type="ARBA" id="ARBA00022597"/>
    </source>
</evidence>
<feature type="domain" description="Phosphotransferase system enzyme I N-terminal" evidence="24">
    <location>
        <begin position="5"/>
        <end position="128"/>
    </location>
</feature>
<dbReference type="GO" id="GO:0008965">
    <property type="term" value="F:phosphoenolpyruvate-protein phosphotransferase activity"/>
    <property type="evidence" value="ECO:0007669"/>
    <property type="project" value="UniProtKB-EC"/>
</dbReference>
<dbReference type="Pfam" id="PF02896">
    <property type="entry name" value="PEP-utilizers_C"/>
    <property type="match status" value="1"/>
</dbReference>
<evidence type="ECO:0000313" key="25">
    <source>
        <dbReference type="EMBL" id="TWT64475.1"/>
    </source>
</evidence>
<evidence type="ECO:0000256" key="18">
    <source>
        <dbReference type="PIRSR" id="PIRSR000732-1"/>
    </source>
</evidence>
<dbReference type="PRINTS" id="PR01736">
    <property type="entry name" value="PHPHTRNFRASE"/>
</dbReference>
<comment type="caution">
    <text evidence="25">The sequence shown here is derived from an EMBL/GenBank/DDBJ whole genome shotgun (WGS) entry which is preliminary data.</text>
</comment>
<evidence type="ECO:0000256" key="7">
    <source>
        <dbReference type="ARBA" id="ARBA00016544"/>
    </source>
</evidence>
<evidence type="ECO:0000256" key="14">
    <source>
        <dbReference type="ARBA" id="ARBA00022777"/>
    </source>
</evidence>
<evidence type="ECO:0000256" key="12">
    <source>
        <dbReference type="ARBA" id="ARBA00022683"/>
    </source>
</evidence>
<comment type="function">
    <text evidence="3 17">General (non sugar-specific) component of the phosphoenolpyruvate-dependent sugar phosphotransferase system (sugar PTS). This major carbohydrate active-transport system catalyzes the phosphorylation of incoming sugar substrates concomitantly with their translocation across the cell membrane. Enzyme I transfers the phosphoryl group from phosphoenolpyruvate (PEP) to the phosphoryl carrier protein (HPr).</text>
</comment>
<keyword evidence="10 17" id="KW-0762">Sugar transport</keyword>
<evidence type="ECO:0000256" key="19">
    <source>
        <dbReference type="PIRSR" id="PIRSR000732-2"/>
    </source>
</evidence>
<dbReference type="AlphaFoldDB" id="A0A5C5XQX0"/>
<feature type="binding site" evidence="20">
    <location>
        <position position="459"/>
    </location>
    <ligand>
        <name>Mg(2+)</name>
        <dbReference type="ChEBI" id="CHEBI:18420"/>
    </ligand>
</feature>
<dbReference type="PIRSF" id="PIRSF000732">
    <property type="entry name" value="PTS_enzyme_I"/>
    <property type="match status" value="1"/>
</dbReference>
<dbReference type="GO" id="GO:0009401">
    <property type="term" value="P:phosphoenolpyruvate-dependent sugar phosphotransferase system"/>
    <property type="evidence" value="ECO:0007669"/>
    <property type="project" value="UniProtKB-KW"/>
</dbReference>
<dbReference type="Proteomes" id="UP000316095">
    <property type="component" value="Unassembled WGS sequence"/>
</dbReference>
<evidence type="ECO:0000256" key="8">
    <source>
        <dbReference type="ARBA" id="ARBA00022448"/>
    </source>
</evidence>
<dbReference type="Gene3D" id="1.10.274.10">
    <property type="entry name" value="PtsI, HPr-binding domain"/>
    <property type="match status" value="1"/>
</dbReference>
<feature type="binding site" evidence="19">
    <location>
        <position position="469"/>
    </location>
    <ligand>
        <name>phosphoenolpyruvate</name>
        <dbReference type="ChEBI" id="CHEBI:58702"/>
    </ligand>
</feature>
<dbReference type="RefSeq" id="WP_146506184.1">
    <property type="nucleotide sequence ID" value="NZ_SJPG01000001.1"/>
</dbReference>
<keyword evidence="15 17" id="KW-0460">Magnesium</keyword>
<dbReference type="InterPro" id="IPR008279">
    <property type="entry name" value="PEP-util_enz_mobile_dom"/>
</dbReference>
<evidence type="ECO:0000256" key="21">
    <source>
        <dbReference type="SAM" id="Coils"/>
    </source>
</evidence>
<evidence type="ECO:0000259" key="24">
    <source>
        <dbReference type="Pfam" id="PF05524"/>
    </source>
</evidence>
<accession>A0A5C5XQX0</accession>
<feature type="coiled-coil region" evidence="21">
    <location>
        <begin position="35"/>
        <end position="65"/>
    </location>
</feature>
<comment type="subcellular location">
    <subcellularLocation>
        <location evidence="4 17">Cytoplasm</location>
    </subcellularLocation>
</comment>
<dbReference type="OrthoDB" id="9765468at2"/>
<dbReference type="Pfam" id="PF00391">
    <property type="entry name" value="PEP-utilizers"/>
    <property type="match status" value="1"/>
</dbReference>
<evidence type="ECO:0000256" key="9">
    <source>
        <dbReference type="ARBA" id="ARBA00022490"/>
    </source>
</evidence>
<evidence type="ECO:0000256" key="2">
    <source>
        <dbReference type="ARBA" id="ARBA00001946"/>
    </source>
</evidence>
<feature type="active site" description="Tele-phosphohistidine intermediate" evidence="18">
    <location>
        <position position="191"/>
    </location>
</feature>
<evidence type="ECO:0000256" key="3">
    <source>
        <dbReference type="ARBA" id="ARBA00002728"/>
    </source>
</evidence>
<comment type="similarity">
    <text evidence="5 17">Belongs to the PEP-utilizing enzyme family.</text>
</comment>
<keyword evidence="25" id="KW-0670">Pyruvate</keyword>
<dbReference type="SUPFAM" id="SSF47831">
    <property type="entry name" value="Enzyme I of the PEP:sugar phosphotransferase system HPr-binding (sub)domain"/>
    <property type="match status" value="1"/>
</dbReference>
<dbReference type="SUPFAM" id="SSF52009">
    <property type="entry name" value="Phosphohistidine domain"/>
    <property type="match status" value="1"/>
</dbReference>
<reference evidence="25 26" key="1">
    <citation type="submission" date="2019-02" db="EMBL/GenBank/DDBJ databases">
        <title>Deep-cultivation of Planctomycetes and their phenomic and genomic characterization uncovers novel biology.</title>
        <authorList>
            <person name="Wiegand S."/>
            <person name="Jogler M."/>
            <person name="Boedeker C."/>
            <person name="Pinto D."/>
            <person name="Vollmers J."/>
            <person name="Rivas-Marin E."/>
            <person name="Kohn T."/>
            <person name="Peeters S.H."/>
            <person name="Heuer A."/>
            <person name="Rast P."/>
            <person name="Oberbeckmann S."/>
            <person name="Bunk B."/>
            <person name="Jeske O."/>
            <person name="Meyerdierks A."/>
            <person name="Storesund J.E."/>
            <person name="Kallscheuer N."/>
            <person name="Luecker S."/>
            <person name="Lage O.M."/>
            <person name="Pohl T."/>
            <person name="Merkel B.J."/>
            <person name="Hornburger P."/>
            <person name="Mueller R.-W."/>
            <person name="Bruemmer F."/>
            <person name="Labrenz M."/>
            <person name="Spormann A.M."/>
            <person name="Op Den Camp H."/>
            <person name="Overmann J."/>
            <person name="Amann R."/>
            <person name="Jetten M.S.M."/>
            <person name="Mascher T."/>
            <person name="Medema M.H."/>
            <person name="Devos D.P."/>
            <person name="Kaster A.-K."/>
            <person name="Ovreas L."/>
            <person name="Rohde M."/>
            <person name="Galperin M.Y."/>
            <person name="Jogler C."/>
        </authorList>
    </citation>
    <scope>NUCLEOTIDE SEQUENCE [LARGE SCALE GENOMIC DNA]</scope>
    <source>
        <strain evidence="25 26">Pan54</strain>
    </source>
</reference>
<feature type="domain" description="PEP-utilising enzyme mobile" evidence="22">
    <location>
        <begin position="155"/>
        <end position="227"/>
    </location>
</feature>
<feature type="binding site" evidence="19">
    <location>
        <position position="298"/>
    </location>
    <ligand>
        <name>phosphoenolpyruvate</name>
        <dbReference type="ChEBI" id="CHEBI:58702"/>
    </ligand>
</feature>
<evidence type="ECO:0000256" key="6">
    <source>
        <dbReference type="ARBA" id="ARBA00012232"/>
    </source>
</evidence>
<dbReference type="NCBIfam" id="TIGR01417">
    <property type="entry name" value="PTS_I_fam"/>
    <property type="match status" value="1"/>
</dbReference>
<dbReference type="InterPro" id="IPR024692">
    <property type="entry name" value="PTS_EI"/>
</dbReference>
<evidence type="ECO:0000256" key="1">
    <source>
        <dbReference type="ARBA" id="ARBA00000683"/>
    </source>
</evidence>
<dbReference type="InterPro" id="IPR000121">
    <property type="entry name" value="PEP_util_C"/>
</dbReference>
<organism evidence="25 26">
    <name type="scientific">Rubinisphaera italica</name>
    <dbReference type="NCBI Taxonomy" id="2527969"/>
    <lineage>
        <taxon>Bacteria</taxon>
        <taxon>Pseudomonadati</taxon>
        <taxon>Planctomycetota</taxon>
        <taxon>Planctomycetia</taxon>
        <taxon>Planctomycetales</taxon>
        <taxon>Planctomycetaceae</taxon>
        <taxon>Rubinisphaera</taxon>
    </lineage>
</organism>
<dbReference type="InterPro" id="IPR008731">
    <property type="entry name" value="PTS_EIN"/>
</dbReference>
<keyword evidence="21" id="KW-0175">Coiled coil</keyword>